<evidence type="ECO:0000313" key="10">
    <source>
        <dbReference type="Proteomes" id="UP000509346"/>
    </source>
</evidence>
<gene>
    <name evidence="9" type="ORF">HZS54_01670</name>
</gene>
<dbReference type="SUPFAM" id="SSF47384">
    <property type="entry name" value="Homodimeric domain of signal transducing histidine kinase"/>
    <property type="match status" value="1"/>
</dbReference>
<evidence type="ECO:0000256" key="1">
    <source>
        <dbReference type="ARBA" id="ARBA00000085"/>
    </source>
</evidence>
<dbReference type="SMART" id="SM00388">
    <property type="entry name" value="HisKA"/>
    <property type="match status" value="1"/>
</dbReference>
<evidence type="ECO:0000256" key="3">
    <source>
        <dbReference type="ARBA" id="ARBA00022553"/>
    </source>
</evidence>
<keyword evidence="10" id="KW-1185">Reference proteome</keyword>
<dbReference type="GO" id="GO:0000155">
    <property type="term" value="F:phosphorelay sensor kinase activity"/>
    <property type="evidence" value="ECO:0007669"/>
    <property type="project" value="InterPro"/>
</dbReference>
<dbReference type="Pfam" id="PF02518">
    <property type="entry name" value="HATPase_c"/>
    <property type="match status" value="1"/>
</dbReference>
<keyword evidence="7" id="KW-0812">Transmembrane</keyword>
<dbReference type="Gene3D" id="1.10.287.130">
    <property type="match status" value="1"/>
</dbReference>
<dbReference type="InterPro" id="IPR036890">
    <property type="entry name" value="HATPase_C_sf"/>
</dbReference>
<dbReference type="PRINTS" id="PR00344">
    <property type="entry name" value="BCTRLSENSOR"/>
</dbReference>
<dbReference type="InterPro" id="IPR003594">
    <property type="entry name" value="HATPase_dom"/>
</dbReference>
<dbReference type="Gene3D" id="3.30.565.10">
    <property type="entry name" value="Histidine kinase-like ATPase, C-terminal domain"/>
    <property type="match status" value="1"/>
</dbReference>
<evidence type="ECO:0000256" key="4">
    <source>
        <dbReference type="ARBA" id="ARBA00022679"/>
    </source>
</evidence>
<dbReference type="PROSITE" id="PS50109">
    <property type="entry name" value="HIS_KIN"/>
    <property type="match status" value="1"/>
</dbReference>
<keyword evidence="4" id="KW-0808">Transferase</keyword>
<dbReference type="SMART" id="SM00065">
    <property type="entry name" value="GAF"/>
    <property type="match status" value="1"/>
</dbReference>
<evidence type="ECO:0000259" key="8">
    <source>
        <dbReference type="PROSITE" id="PS50109"/>
    </source>
</evidence>
<dbReference type="Gene3D" id="3.30.450.40">
    <property type="match status" value="1"/>
</dbReference>
<keyword evidence="3" id="KW-0597">Phosphoprotein</keyword>
<dbReference type="CDD" id="cd00075">
    <property type="entry name" value="HATPase"/>
    <property type="match status" value="1"/>
</dbReference>
<dbReference type="Pfam" id="PF00512">
    <property type="entry name" value="HisKA"/>
    <property type="match status" value="1"/>
</dbReference>
<dbReference type="InterPro" id="IPR004358">
    <property type="entry name" value="Sig_transdc_His_kin-like_C"/>
</dbReference>
<evidence type="ECO:0000313" key="9">
    <source>
        <dbReference type="EMBL" id="QLH80414.1"/>
    </source>
</evidence>
<evidence type="ECO:0000256" key="6">
    <source>
        <dbReference type="ARBA" id="ARBA00023012"/>
    </source>
</evidence>
<keyword evidence="6" id="KW-0902">Two-component regulatory system</keyword>
<dbReference type="Proteomes" id="UP000509346">
    <property type="component" value="Chromosome"/>
</dbReference>
<dbReference type="Pfam" id="PF13185">
    <property type="entry name" value="GAF_2"/>
    <property type="match status" value="1"/>
</dbReference>
<evidence type="ECO:0000256" key="7">
    <source>
        <dbReference type="SAM" id="Phobius"/>
    </source>
</evidence>
<dbReference type="CDD" id="cd00082">
    <property type="entry name" value="HisKA"/>
    <property type="match status" value="1"/>
</dbReference>
<feature type="transmembrane region" description="Helical" evidence="7">
    <location>
        <begin position="104"/>
        <end position="124"/>
    </location>
</feature>
<dbReference type="PANTHER" id="PTHR43711:SF1">
    <property type="entry name" value="HISTIDINE KINASE 1"/>
    <property type="match status" value="1"/>
</dbReference>
<keyword evidence="7" id="KW-1133">Transmembrane helix</keyword>
<reference evidence="9 10" key="1">
    <citation type="submission" date="2020-07" db="EMBL/GenBank/DDBJ databases">
        <title>Halosimplex litoreum sp. nov. and Halosimplex rubrum sp. nov., isolated from different salt environments.</title>
        <authorList>
            <person name="Cui H."/>
        </authorList>
    </citation>
    <scope>NUCLEOTIDE SEQUENCE [LARGE SCALE GENOMIC DNA]</scope>
    <source>
        <strain evidence="9 10">R2</strain>
    </source>
</reference>
<evidence type="ECO:0000256" key="5">
    <source>
        <dbReference type="ARBA" id="ARBA00022777"/>
    </source>
</evidence>
<proteinExistence type="predicted"/>
<feature type="transmembrane region" description="Helical" evidence="7">
    <location>
        <begin position="71"/>
        <end position="98"/>
    </location>
</feature>
<dbReference type="KEGG" id="hpel:HZS54_01670"/>
<feature type="transmembrane region" description="Helical" evidence="7">
    <location>
        <begin position="7"/>
        <end position="25"/>
    </location>
</feature>
<dbReference type="RefSeq" id="WP_179920243.1">
    <property type="nucleotide sequence ID" value="NZ_CP058909.1"/>
</dbReference>
<comment type="catalytic activity">
    <reaction evidence="1">
        <text>ATP + protein L-histidine = ADP + protein N-phospho-L-histidine.</text>
        <dbReference type="EC" id="2.7.13.3"/>
    </reaction>
</comment>
<accession>A0A7D5TSB7</accession>
<dbReference type="PANTHER" id="PTHR43711">
    <property type="entry name" value="TWO-COMPONENT HISTIDINE KINASE"/>
    <property type="match status" value="1"/>
</dbReference>
<dbReference type="SUPFAM" id="SSF55874">
    <property type="entry name" value="ATPase domain of HSP90 chaperone/DNA topoisomerase II/histidine kinase"/>
    <property type="match status" value="1"/>
</dbReference>
<dbReference type="InterPro" id="IPR029016">
    <property type="entry name" value="GAF-like_dom_sf"/>
</dbReference>
<keyword evidence="7" id="KW-0472">Membrane</keyword>
<dbReference type="SMART" id="SM00387">
    <property type="entry name" value="HATPase_c"/>
    <property type="match status" value="1"/>
</dbReference>
<dbReference type="InterPro" id="IPR050736">
    <property type="entry name" value="Sensor_HK_Regulatory"/>
</dbReference>
<keyword evidence="5" id="KW-0418">Kinase</keyword>
<dbReference type="OrthoDB" id="8127at2157"/>
<dbReference type="InterPro" id="IPR005467">
    <property type="entry name" value="His_kinase_dom"/>
</dbReference>
<organism evidence="9 10">
    <name type="scientific">Halosimplex pelagicum</name>
    <dbReference type="NCBI Taxonomy" id="869886"/>
    <lineage>
        <taxon>Archaea</taxon>
        <taxon>Methanobacteriati</taxon>
        <taxon>Methanobacteriota</taxon>
        <taxon>Stenosarchaea group</taxon>
        <taxon>Halobacteria</taxon>
        <taxon>Halobacteriales</taxon>
        <taxon>Haloarculaceae</taxon>
        <taxon>Halosimplex</taxon>
    </lineage>
</organism>
<name>A0A7D5TSB7_9EURY</name>
<protein>
    <recommendedName>
        <fullName evidence="2">histidine kinase</fullName>
        <ecNumber evidence="2">2.7.13.3</ecNumber>
    </recommendedName>
</protein>
<dbReference type="GeneID" id="56081257"/>
<evidence type="ECO:0000256" key="2">
    <source>
        <dbReference type="ARBA" id="ARBA00012438"/>
    </source>
</evidence>
<dbReference type="AlphaFoldDB" id="A0A7D5TSB7"/>
<dbReference type="SUPFAM" id="SSF55781">
    <property type="entry name" value="GAF domain-like"/>
    <property type="match status" value="1"/>
</dbReference>
<dbReference type="EMBL" id="CP058909">
    <property type="protein sequence ID" value="QLH80414.1"/>
    <property type="molecule type" value="Genomic_DNA"/>
</dbReference>
<feature type="domain" description="Histidine kinase" evidence="8">
    <location>
        <begin position="329"/>
        <end position="518"/>
    </location>
</feature>
<feature type="transmembrane region" description="Helical" evidence="7">
    <location>
        <begin position="37"/>
        <end position="59"/>
    </location>
</feature>
<dbReference type="InterPro" id="IPR036097">
    <property type="entry name" value="HisK_dim/P_sf"/>
</dbReference>
<dbReference type="InterPro" id="IPR003661">
    <property type="entry name" value="HisK_dim/P_dom"/>
</dbReference>
<dbReference type="EC" id="2.7.13.3" evidence="2"/>
<sequence>MGRVSNEIGGGGLAVVGAALTVYHLEKLADSSAVVEVVHHLVPPTLSLGLVVLGVQLARGQLVDDRNSDRMLGWTVAGALALAAFDLWGMTGAALGGFPLRNPVAPLLAITTFGALGGALVGLYDAGRMEQKRSLELLNRINDTLRIATRELVHETDREELEQTVCDRLSDSDPYDAVWLGRYDPDRGRVRPVAWSGFDDEYVESLVVTVDDSPTGNGPGGRAIETREIQCVADVFDDPTMEPWWDQMERHGITSLAVVPIYHDDTVYGFFSIYTDRDDVFGERERAVLSELGETIGHAVASIEARERLAERERELAHQNERLDEFAGVVSHDLRNPLNVASGRVDLARGERDSEHLAVAADALDRMAALISDVLTLARQGETVDDFEGASLRALVEEAWETVDASDATLRIDGDLGRVACDPGRLRQLLENLFRNGVEHAGSDATVTVGPTADGFFVADDGPGIPPDRREEVFDAGFSTNEEGTGFGLNIVERIARAHGWDVSVGESADGGARFEFTGVRPPPSAVEDA</sequence>
<dbReference type="InterPro" id="IPR003018">
    <property type="entry name" value="GAF"/>
</dbReference>